<evidence type="ECO:0000313" key="7">
    <source>
        <dbReference type="EMBL" id="KAG0498812.1"/>
    </source>
</evidence>
<dbReference type="Gene3D" id="2.120.10.30">
    <property type="entry name" value="TolB, C-terminal domain"/>
    <property type="match status" value="1"/>
</dbReference>
<name>A0A835S8H4_VANPL</name>
<proteinExistence type="inferred from homology"/>
<comment type="caution">
    <text evidence="7">The sequence shown here is derived from an EMBL/GenBank/DDBJ whole genome shotgun (WGS) entry which is preliminary data.</text>
</comment>
<dbReference type="Pfam" id="PF03088">
    <property type="entry name" value="Str_synth"/>
    <property type="match status" value="1"/>
</dbReference>
<comment type="similarity">
    <text evidence="2">Belongs to the strictosidine synthase family.</text>
</comment>
<dbReference type="EMBL" id="JADCNL010000001">
    <property type="protein sequence ID" value="KAG0498812.1"/>
    <property type="molecule type" value="Genomic_DNA"/>
</dbReference>
<evidence type="ECO:0000313" key="8">
    <source>
        <dbReference type="Proteomes" id="UP000636800"/>
    </source>
</evidence>
<evidence type="ECO:0000256" key="5">
    <source>
        <dbReference type="ARBA" id="ARBA00023180"/>
    </source>
</evidence>
<evidence type="ECO:0000259" key="6">
    <source>
        <dbReference type="Pfam" id="PF03088"/>
    </source>
</evidence>
<dbReference type="GO" id="GO:0005773">
    <property type="term" value="C:vacuole"/>
    <property type="evidence" value="ECO:0007669"/>
    <property type="project" value="UniProtKB-SubCell"/>
</dbReference>
<dbReference type="InterPro" id="IPR018119">
    <property type="entry name" value="Strictosidine_synth_cons-reg"/>
</dbReference>
<dbReference type="AlphaFoldDB" id="A0A835S8H4"/>
<accession>A0A835S8H4</accession>
<keyword evidence="3" id="KW-0597">Phosphoprotein</keyword>
<evidence type="ECO:0000256" key="2">
    <source>
        <dbReference type="ARBA" id="ARBA00009191"/>
    </source>
</evidence>
<comment type="subcellular location">
    <subcellularLocation>
        <location evidence="1">Vacuole</location>
    </subcellularLocation>
</comment>
<dbReference type="OrthoDB" id="1934890at2759"/>
<keyword evidence="4" id="KW-0926">Vacuole</keyword>
<organism evidence="7 8">
    <name type="scientific">Vanilla planifolia</name>
    <name type="common">Vanilla</name>
    <dbReference type="NCBI Taxonomy" id="51239"/>
    <lineage>
        <taxon>Eukaryota</taxon>
        <taxon>Viridiplantae</taxon>
        <taxon>Streptophyta</taxon>
        <taxon>Embryophyta</taxon>
        <taxon>Tracheophyta</taxon>
        <taxon>Spermatophyta</taxon>
        <taxon>Magnoliopsida</taxon>
        <taxon>Liliopsida</taxon>
        <taxon>Asparagales</taxon>
        <taxon>Orchidaceae</taxon>
        <taxon>Vanilloideae</taxon>
        <taxon>Vanilleae</taxon>
        <taxon>Vanilla</taxon>
    </lineage>
</organism>
<evidence type="ECO:0000256" key="4">
    <source>
        <dbReference type="ARBA" id="ARBA00022554"/>
    </source>
</evidence>
<evidence type="ECO:0000256" key="3">
    <source>
        <dbReference type="ARBA" id="ARBA00022553"/>
    </source>
</evidence>
<dbReference type="Pfam" id="PF20067">
    <property type="entry name" value="SSL_N"/>
    <property type="match status" value="1"/>
</dbReference>
<gene>
    <name evidence="7" type="ORF">HPP92_003503</name>
</gene>
<dbReference type="InterPro" id="IPR011042">
    <property type="entry name" value="6-blade_b-propeller_TolB-like"/>
</dbReference>
<dbReference type="PANTHER" id="PTHR10426">
    <property type="entry name" value="STRICTOSIDINE SYNTHASE-RELATED"/>
    <property type="match status" value="1"/>
</dbReference>
<dbReference type="PANTHER" id="PTHR10426:SF88">
    <property type="entry name" value="ADIPOCYTE PLASMA MEMBRANE-ASSOCIATED PROTEIN HEMOMUCIN-RELATED"/>
    <property type="match status" value="1"/>
</dbReference>
<dbReference type="GO" id="GO:0016787">
    <property type="term" value="F:hydrolase activity"/>
    <property type="evidence" value="ECO:0007669"/>
    <property type="project" value="TreeGrafter"/>
</dbReference>
<feature type="domain" description="Strictosidine synthase conserved region" evidence="6">
    <location>
        <begin position="188"/>
        <end position="275"/>
    </location>
</feature>
<reference evidence="7 8" key="1">
    <citation type="journal article" date="2020" name="Nat. Food">
        <title>A phased Vanilla planifolia genome enables genetic improvement of flavour and production.</title>
        <authorList>
            <person name="Hasing T."/>
            <person name="Tang H."/>
            <person name="Brym M."/>
            <person name="Khazi F."/>
            <person name="Huang T."/>
            <person name="Chambers A.H."/>
        </authorList>
    </citation>
    <scope>NUCLEOTIDE SEQUENCE [LARGE SCALE GENOMIC DNA]</scope>
    <source>
        <tissue evidence="7">Leaf</tissue>
    </source>
</reference>
<dbReference type="GO" id="GO:0012505">
    <property type="term" value="C:endomembrane system"/>
    <property type="evidence" value="ECO:0007669"/>
    <property type="project" value="TreeGrafter"/>
</dbReference>
<protein>
    <recommendedName>
        <fullName evidence="6">Strictosidine synthase conserved region domain-containing protein</fullName>
    </recommendedName>
</protein>
<evidence type="ECO:0000256" key="1">
    <source>
        <dbReference type="ARBA" id="ARBA00004116"/>
    </source>
</evidence>
<keyword evidence="5" id="KW-0325">Glycoprotein</keyword>
<dbReference type="Proteomes" id="UP000636800">
    <property type="component" value="Chromosome 1"/>
</dbReference>
<keyword evidence="8" id="KW-1185">Reference proteome</keyword>
<sequence length="397" mass="43389">MHTASALLLCSKRDQFPMPVEPSASPRRANPFHLFILAPLALALVLAGRRVGEGFDPAPLPTGAAHLGPSAKAEEEHQAVLGASERIGEGVLPGPEDFAYDEEEALLYTGCEDGWIRRLRLGSPEKDAAAVVVEDWVRVGGRPLGVALAPDGGLVVAESSQGLLKVNKDGEVKLLTSGAEGRSFKLTDGVDVASNGVIYFTDASYKYDLMEHHLDIFEGRPYGRLLSFDPSTNQTTVLARDLYFANGVSLSSDQKSIIFCETPLRRCRRYYIEGEKKGKVEGFVENLPGFPDNIRYDGKGRYWIALAAGRSLFWDLLMKYPLLRKLKVNFGLHVRVPSFGNSGLLGVSLRGKPVALLKDADLSLVTVGQQIGKHLYFGSLVESHVLRVDVSKLVKER</sequence>
<dbReference type="SUPFAM" id="SSF63829">
    <property type="entry name" value="Calcium-dependent phosphotriesterase"/>
    <property type="match status" value="1"/>
</dbReference>